<keyword evidence="4" id="KW-1185">Reference proteome</keyword>
<keyword evidence="1" id="KW-1015">Disulfide bond</keyword>
<accession>A0ABN8G638</accession>
<dbReference type="Proteomes" id="UP000838686">
    <property type="component" value="Unassembled WGS sequence"/>
</dbReference>
<evidence type="ECO:0000259" key="2">
    <source>
        <dbReference type="PROSITE" id="PS51352"/>
    </source>
</evidence>
<dbReference type="RefSeq" id="WP_236339522.1">
    <property type="nucleotide sequence ID" value="NZ_CAKMMF010000005.1"/>
</dbReference>
<organism evidence="3 4">
    <name type="scientific">Paenibacillus plantiphilus</name>
    <dbReference type="NCBI Taxonomy" id="2905650"/>
    <lineage>
        <taxon>Bacteria</taxon>
        <taxon>Bacillati</taxon>
        <taxon>Bacillota</taxon>
        <taxon>Bacilli</taxon>
        <taxon>Bacillales</taxon>
        <taxon>Paenibacillaceae</taxon>
        <taxon>Paenibacillus</taxon>
    </lineage>
</organism>
<comment type="caution">
    <text evidence="3">The sequence shown here is derived from an EMBL/GenBank/DDBJ whole genome shotgun (WGS) entry which is preliminary data.</text>
</comment>
<name>A0ABN8G638_9BACL</name>
<evidence type="ECO:0000256" key="1">
    <source>
        <dbReference type="ARBA" id="ARBA00023157"/>
    </source>
</evidence>
<dbReference type="InterPro" id="IPR036249">
    <property type="entry name" value="Thioredoxin-like_sf"/>
</dbReference>
<protein>
    <submittedName>
        <fullName evidence="3">Thiol-disulfide oxidoreductase ResA</fullName>
    </submittedName>
</protein>
<dbReference type="InterPro" id="IPR013766">
    <property type="entry name" value="Thioredoxin_domain"/>
</dbReference>
<dbReference type="SUPFAM" id="SSF52833">
    <property type="entry name" value="Thioredoxin-like"/>
    <property type="match status" value="1"/>
</dbReference>
<sequence>MRNPLSSGMEAPDFTFTGIDGNPLRLSDLRGRKVLIAFLRNAACALCNLRIRHFIRRYNQWHLHGLEVVAVFESPDSSMLQHVGKQESPFPLCADPLADLYKLYGVEVSEEKVQATIADSSTQTFVAEAAAEGFALTPEAGSNMHRIPAEFLIDESGILQIVHYGRLVTDHLPLDVIDRFAGIADNG</sequence>
<dbReference type="Gene3D" id="3.40.30.10">
    <property type="entry name" value="Glutaredoxin"/>
    <property type="match status" value="1"/>
</dbReference>
<dbReference type="InterPro" id="IPR000866">
    <property type="entry name" value="AhpC/TSA"/>
</dbReference>
<gene>
    <name evidence="3" type="primary">resA_3</name>
    <name evidence="3" type="ORF">PAECIP111893_01160</name>
</gene>
<evidence type="ECO:0000313" key="4">
    <source>
        <dbReference type="Proteomes" id="UP000838686"/>
    </source>
</evidence>
<feature type="domain" description="Thioredoxin" evidence="2">
    <location>
        <begin position="5"/>
        <end position="182"/>
    </location>
</feature>
<dbReference type="PANTHER" id="PTHR42852:SF13">
    <property type="entry name" value="PROTEIN DIPZ"/>
    <property type="match status" value="1"/>
</dbReference>
<evidence type="ECO:0000313" key="3">
    <source>
        <dbReference type="EMBL" id="CAH1198903.1"/>
    </source>
</evidence>
<dbReference type="InterPro" id="IPR050553">
    <property type="entry name" value="Thioredoxin_ResA/DsbE_sf"/>
</dbReference>
<reference evidence="3" key="1">
    <citation type="submission" date="2022-01" db="EMBL/GenBank/DDBJ databases">
        <authorList>
            <person name="Criscuolo A."/>
        </authorList>
    </citation>
    <scope>NUCLEOTIDE SEQUENCE</scope>
    <source>
        <strain evidence="3">CIP111893</strain>
    </source>
</reference>
<dbReference type="PANTHER" id="PTHR42852">
    <property type="entry name" value="THIOL:DISULFIDE INTERCHANGE PROTEIN DSBE"/>
    <property type="match status" value="1"/>
</dbReference>
<dbReference type="EMBL" id="CAKMMF010000005">
    <property type="protein sequence ID" value="CAH1198903.1"/>
    <property type="molecule type" value="Genomic_DNA"/>
</dbReference>
<proteinExistence type="predicted"/>
<dbReference type="PROSITE" id="PS51352">
    <property type="entry name" value="THIOREDOXIN_2"/>
    <property type="match status" value="1"/>
</dbReference>
<dbReference type="Pfam" id="PF00578">
    <property type="entry name" value="AhpC-TSA"/>
    <property type="match status" value="1"/>
</dbReference>